<dbReference type="PANTHER" id="PTHR10900">
    <property type="entry name" value="PERIOSTIN-RELATED"/>
    <property type="match status" value="1"/>
</dbReference>
<feature type="compositionally biased region" description="Polar residues" evidence="1">
    <location>
        <begin position="11"/>
        <end position="22"/>
    </location>
</feature>
<dbReference type="EMBL" id="AJVK01002811">
    <property type="status" value="NOT_ANNOTATED_CDS"/>
    <property type="molecule type" value="Genomic_DNA"/>
</dbReference>
<evidence type="ECO:0000256" key="1">
    <source>
        <dbReference type="SAM" id="MobiDB-lite"/>
    </source>
</evidence>
<feature type="region of interest" description="Disordered" evidence="1">
    <location>
        <begin position="223"/>
        <end position="246"/>
    </location>
</feature>
<dbReference type="PROSITE" id="PS50213">
    <property type="entry name" value="FAS1"/>
    <property type="match status" value="2"/>
</dbReference>
<dbReference type="VEuPathDB" id="VectorBase:PPAI001659"/>
<protein>
    <recommendedName>
        <fullName evidence="2">FAS1 domain-containing protein</fullName>
    </recommendedName>
</protein>
<dbReference type="GO" id="GO:0030198">
    <property type="term" value="P:extracellular matrix organization"/>
    <property type="evidence" value="ECO:0007669"/>
    <property type="project" value="TreeGrafter"/>
</dbReference>
<dbReference type="PANTHER" id="PTHR10900:SF120">
    <property type="entry name" value="MUCIN-5AC-RELATED"/>
    <property type="match status" value="1"/>
</dbReference>
<name>A0A1B0D2T6_PHLPP</name>
<dbReference type="EnsemblMetazoa" id="PPAI001659-RA">
    <property type="protein sequence ID" value="PPAI001659-PA"/>
    <property type="gene ID" value="PPAI001659"/>
</dbReference>
<feature type="domain" description="FAS1" evidence="2">
    <location>
        <begin position="875"/>
        <end position="1010"/>
    </location>
</feature>
<dbReference type="Proteomes" id="UP000092462">
    <property type="component" value="Unassembled WGS sequence"/>
</dbReference>
<evidence type="ECO:0000313" key="3">
    <source>
        <dbReference type="EnsemblMetazoa" id="PPAI001659-PA"/>
    </source>
</evidence>
<dbReference type="EMBL" id="AJVK01002812">
    <property type="status" value="NOT_ANNOTATED_CDS"/>
    <property type="molecule type" value="Genomic_DNA"/>
</dbReference>
<feature type="compositionally biased region" description="Low complexity" evidence="1">
    <location>
        <begin position="611"/>
        <end position="639"/>
    </location>
</feature>
<dbReference type="InterPro" id="IPR000782">
    <property type="entry name" value="FAS1_domain"/>
</dbReference>
<dbReference type="Gene3D" id="2.30.180.10">
    <property type="entry name" value="FAS1 domain"/>
    <property type="match status" value="2"/>
</dbReference>
<feature type="region of interest" description="Disordered" evidence="1">
    <location>
        <begin position="594"/>
        <end position="659"/>
    </location>
</feature>
<dbReference type="GO" id="GO:0050839">
    <property type="term" value="F:cell adhesion molecule binding"/>
    <property type="evidence" value="ECO:0007669"/>
    <property type="project" value="TreeGrafter"/>
</dbReference>
<keyword evidence="4" id="KW-1185">Reference proteome</keyword>
<evidence type="ECO:0000313" key="4">
    <source>
        <dbReference type="Proteomes" id="UP000092462"/>
    </source>
</evidence>
<dbReference type="InterPro" id="IPR036378">
    <property type="entry name" value="FAS1_dom_sf"/>
</dbReference>
<organism evidence="3 4">
    <name type="scientific">Phlebotomus papatasi</name>
    <name type="common">Sandfly</name>
    <dbReference type="NCBI Taxonomy" id="29031"/>
    <lineage>
        <taxon>Eukaryota</taxon>
        <taxon>Metazoa</taxon>
        <taxon>Ecdysozoa</taxon>
        <taxon>Arthropoda</taxon>
        <taxon>Hexapoda</taxon>
        <taxon>Insecta</taxon>
        <taxon>Pterygota</taxon>
        <taxon>Neoptera</taxon>
        <taxon>Endopterygota</taxon>
        <taxon>Diptera</taxon>
        <taxon>Nematocera</taxon>
        <taxon>Psychodoidea</taxon>
        <taxon>Psychodidae</taxon>
        <taxon>Phlebotomus</taxon>
        <taxon>Phlebotomus</taxon>
    </lineage>
</organism>
<reference evidence="3" key="1">
    <citation type="submission" date="2022-08" db="UniProtKB">
        <authorList>
            <consortium name="EnsemblMetazoa"/>
        </authorList>
    </citation>
    <scope>IDENTIFICATION</scope>
    <source>
        <strain evidence="3">Israel</strain>
    </source>
</reference>
<dbReference type="SMART" id="SM00554">
    <property type="entry name" value="FAS1"/>
    <property type="match status" value="2"/>
</dbReference>
<dbReference type="InterPro" id="IPR050904">
    <property type="entry name" value="Adhesion/Biosynth-related"/>
</dbReference>
<proteinExistence type="predicted"/>
<feature type="region of interest" description="Disordered" evidence="1">
    <location>
        <begin position="1"/>
        <end position="22"/>
    </location>
</feature>
<accession>A0A1B0D2T6</accession>
<sequence>MPLRKVKQLPAGTQASRRQLTPVQQSHILADIQQHQHRFNVHQGPNVPGKTTFVQQPSLSVAFPPQTTLVQNRPVNPFIGGHGSQYHLAQQPSQTNYRSILPPRHVNSVHQHHTQTNFIPNFHTQTLRQTPQSQYQRSVQNQLHQSPQFSNVRFPSNPYQFHISPTLGQQLPTLTSLQNQGGFPEQPIVGQPQISGQQNQFLLQPQFSQLSEQQQFLQQPNFQLPSEQPPISHQPLPQQPLSQQPLLTGNFGQHLLEQQLPFQQQQQLFRDSRTDEERIRDLKERERLIQKQEQFVQKQYQKQQMKAQKLHQEFLQTQQQIKLQSQYKTKQASQAQFIPRYPNSRTIAPHEQDTFQRALKEYHELHPTTPTTTVTTESSTAFLPTTTTKRSKSRNEITISTPEQLEQLLQGQISFPQIKGSPKGKTKAKTSKGLGREDLIRQLKLALAEQPQDLQGKNFTSMDLVLPDGQKVQVIRTTDPNLIKNATPLTGDSESLLTQYSTAQTSRNVYDELAKSGVLPPGADFEVIKQSSDGKLEEVAQLPPQKKVTFVYLEEQQDGTYKVQGVKANGDKAPHTSGAEVESIIERIKKGEIQLPPPSNRAREEVTSTEAPIRSSSSPATISISSTSSYDDTSFASSPRVTSSRSTYVSPASVSPYSTIATPSSENSVYYTGSPSTRVHSTTAAPYISSTFAPEAAPLVETTLPATEQASSTANVDTIAKNDEIELATILKNGGLHAMAKYLKQSGLDTILNETGPYTIFAPTDKAFKNLLVQLGGPEKAEEKFRNNPRLLSGLLLHHVIPGSFEISTLQDEMTGVSLAGTQLRVNQYKLHDAEWNDVKVTTINGAMVVPDKQDIKIPQGVAQGLDRVMFPLPVGDLLQTLQSDRERRFTTFLRAVFAADLSELLQIKGSKTYTVFAPTDEAFAKLPAEEVNEMVTDREKARTLVTNHISPGTLYSAGMRFYQIRESMSTGKPITLQKNTGTIKINSGKILTSNIPSTNGVIHVVDTLL</sequence>
<dbReference type="FunFam" id="2.30.180.10:FF:000032">
    <property type="entry name" value="Fasciclin domain-containing protein, putative"/>
    <property type="match status" value="1"/>
</dbReference>
<dbReference type="VEuPathDB" id="VectorBase:PPAPM1_010600"/>
<dbReference type="GO" id="GO:0007155">
    <property type="term" value="P:cell adhesion"/>
    <property type="evidence" value="ECO:0007669"/>
    <property type="project" value="TreeGrafter"/>
</dbReference>
<dbReference type="Pfam" id="PF02469">
    <property type="entry name" value="Fasciclin"/>
    <property type="match status" value="2"/>
</dbReference>
<feature type="domain" description="FAS1" evidence="2">
    <location>
        <begin position="723"/>
        <end position="870"/>
    </location>
</feature>
<dbReference type="GO" id="GO:0005615">
    <property type="term" value="C:extracellular space"/>
    <property type="evidence" value="ECO:0007669"/>
    <property type="project" value="TreeGrafter"/>
</dbReference>
<evidence type="ECO:0000259" key="2">
    <source>
        <dbReference type="PROSITE" id="PS50213"/>
    </source>
</evidence>
<feature type="compositionally biased region" description="Polar residues" evidence="1">
    <location>
        <begin position="640"/>
        <end position="659"/>
    </location>
</feature>
<dbReference type="SUPFAM" id="SSF82153">
    <property type="entry name" value="FAS1 domain"/>
    <property type="match status" value="2"/>
</dbReference>
<dbReference type="GO" id="GO:0031012">
    <property type="term" value="C:extracellular matrix"/>
    <property type="evidence" value="ECO:0007669"/>
    <property type="project" value="TreeGrafter"/>
</dbReference>
<dbReference type="AlphaFoldDB" id="A0A1B0D2T6"/>